<evidence type="ECO:0000256" key="4">
    <source>
        <dbReference type="ARBA" id="ARBA00022801"/>
    </source>
</evidence>
<dbReference type="GO" id="GO:0006537">
    <property type="term" value="P:glutamate biosynthetic process"/>
    <property type="evidence" value="ECO:0007669"/>
    <property type="project" value="TreeGrafter"/>
</dbReference>
<evidence type="ECO:0000256" key="1">
    <source>
        <dbReference type="ARBA" id="ARBA00011076"/>
    </source>
</evidence>
<dbReference type="PANTHER" id="PTHR12544:SF29">
    <property type="entry name" value="GLUTAMINASE"/>
    <property type="match status" value="1"/>
</dbReference>
<keyword evidence="6" id="KW-0007">Acetylation</keyword>
<sequence length="425" mass="45944">MNRSGLSRFSRFRGRRARFEHDRSDRAAQDERLRALCRTAKQAGIGTTQALAERLSRDGVDLDIPRLAGLKAALDGEARPLKPDVFEAGAEIPADALRLVERALDGQLAIAGFAGFSGRIANLFDYARENRAGTVARYIPELARQDPDQFGLAVCSLDGQRLALGDAEQAFCLQSVVKPLNYALALALNGENQVHRHVGREPSGRRFNELALDPDNRPHNPMINSGAIMCAAMIRPSRPLADRLDLVQRFVASAAGGAACGFDEAVYRSERQTAARNLSLVKLMDEHDAFPEGTDTGAALDLYLRTCSLTLDCQGLSVGAAMLANGGVCPLTGHRVIDPRIVRNTLSLMLTCGMYDYSGEYAFSVGLPAKSGVSGGLMIVIPGIAGIALFSPRLDRQGNCVRGIEFSRRLIEDYPFHIFAGVATD</sequence>
<feature type="binding site" evidence="6">
    <location>
        <position position="224"/>
    </location>
    <ligand>
        <name>substrate</name>
    </ligand>
</feature>
<evidence type="ECO:0000256" key="2">
    <source>
        <dbReference type="ARBA" id="ARBA00011881"/>
    </source>
</evidence>
<dbReference type="Proteomes" id="UP001143486">
    <property type="component" value="Unassembled WGS sequence"/>
</dbReference>
<keyword evidence="8" id="KW-1185">Reference proteome</keyword>
<dbReference type="InterPro" id="IPR012338">
    <property type="entry name" value="Beta-lactam/transpept-like"/>
</dbReference>
<dbReference type="Pfam" id="PF04960">
    <property type="entry name" value="Glutaminase"/>
    <property type="match status" value="1"/>
</dbReference>
<dbReference type="GO" id="GO:0004359">
    <property type="term" value="F:glutaminase activity"/>
    <property type="evidence" value="ECO:0007669"/>
    <property type="project" value="UniProtKB-UniRule"/>
</dbReference>
<dbReference type="Gene3D" id="3.40.710.10">
    <property type="entry name" value="DD-peptidase/beta-lactamase superfamily"/>
    <property type="match status" value="1"/>
</dbReference>
<dbReference type="FunFam" id="3.40.710.10:FF:000005">
    <property type="entry name" value="Glutaminase"/>
    <property type="match status" value="1"/>
</dbReference>
<dbReference type="NCBIfam" id="TIGR03814">
    <property type="entry name" value="Gln_ase"/>
    <property type="match status" value="1"/>
</dbReference>
<organism evidence="7 8">
    <name type="scientific">Maricaulis virginensis</name>
    <dbReference type="NCBI Taxonomy" id="144022"/>
    <lineage>
        <taxon>Bacteria</taxon>
        <taxon>Pseudomonadati</taxon>
        <taxon>Pseudomonadota</taxon>
        <taxon>Alphaproteobacteria</taxon>
        <taxon>Maricaulales</taxon>
        <taxon>Maricaulaceae</taxon>
        <taxon>Maricaulis</taxon>
    </lineage>
</organism>
<dbReference type="InterPro" id="IPR015868">
    <property type="entry name" value="Glutaminase"/>
</dbReference>
<evidence type="ECO:0000256" key="6">
    <source>
        <dbReference type="HAMAP-Rule" id="MF_00313"/>
    </source>
</evidence>
<dbReference type="PANTHER" id="PTHR12544">
    <property type="entry name" value="GLUTAMINASE"/>
    <property type="match status" value="1"/>
</dbReference>
<evidence type="ECO:0000256" key="5">
    <source>
        <dbReference type="ARBA" id="ARBA00049534"/>
    </source>
</evidence>
<feature type="binding site" evidence="6">
    <location>
        <position position="270"/>
    </location>
    <ligand>
        <name>substrate</name>
    </ligand>
</feature>
<dbReference type="GO" id="GO:0006543">
    <property type="term" value="P:L-glutamine catabolic process"/>
    <property type="evidence" value="ECO:0007669"/>
    <property type="project" value="TreeGrafter"/>
</dbReference>
<feature type="binding site" evidence="6">
    <location>
        <position position="175"/>
    </location>
    <ligand>
        <name>substrate</name>
    </ligand>
</feature>
<reference evidence="7" key="2">
    <citation type="submission" date="2023-01" db="EMBL/GenBank/DDBJ databases">
        <authorList>
            <person name="Sun Q."/>
            <person name="Evtushenko L."/>
        </authorList>
    </citation>
    <scope>NUCLEOTIDE SEQUENCE</scope>
    <source>
        <strain evidence="7">VKM B-1513</strain>
    </source>
</reference>
<feature type="binding site" evidence="6">
    <location>
        <position position="373"/>
    </location>
    <ligand>
        <name>substrate</name>
    </ligand>
</feature>
<dbReference type="HAMAP" id="MF_00313">
    <property type="entry name" value="Glutaminase"/>
    <property type="match status" value="1"/>
</dbReference>
<evidence type="ECO:0000313" key="8">
    <source>
        <dbReference type="Proteomes" id="UP001143486"/>
    </source>
</evidence>
<dbReference type="EMBL" id="BSFE01000006">
    <property type="protein sequence ID" value="GLK52825.1"/>
    <property type="molecule type" value="Genomic_DNA"/>
</dbReference>
<dbReference type="AlphaFoldDB" id="A0A9W6MNN5"/>
<comment type="caution">
    <text evidence="7">The sequence shown here is derived from an EMBL/GenBank/DDBJ whole genome shotgun (WGS) entry which is preliminary data.</text>
</comment>
<reference evidence="7" key="1">
    <citation type="journal article" date="2014" name="Int. J. Syst. Evol. Microbiol.">
        <title>Complete genome sequence of Corynebacterium casei LMG S-19264T (=DSM 44701T), isolated from a smear-ripened cheese.</title>
        <authorList>
            <consortium name="US DOE Joint Genome Institute (JGI-PGF)"/>
            <person name="Walter F."/>
            <person name="Albersmeier A."/>
            <person name="Kalinowski J."/>
            <person name="Ruckert C."/>
        </authorList>
    </citation>
    <scope>NUCLEOTIDE SEQUENCE</scope>
    <source>
        <strain evidence="7">VKM B-1513</strain>
    </source>
</reference>
<comment type="catalytic activity">
    <reaction evidence="5 6">
        <text>L-glutamine + H2O = L-glutamate + NH4(+)</text>
        <dbReference type="Rhea" id="RHEA:15889"/>
        <dbReference type="ChEBI" id="CHEBI:15377"/>
        <dbReference type="ChEBI" id="CHEBI:28938"/>
        <dbReference type="ChEBI" id="CHEBI:29985"/>
        <dbReference type="ChEBI" id="CHEBI:58359"/>
        <dbReference type="EC" id="3.5.1.2"/>
    </reaction>
</comment>
<protein>
    <recommendedName>
        <fullName evidence="3 6">Glutaminase</fullName>
        <ecNumber evidence="3 6">3.5.1.2</ecNumber>
    </recommendedName>
</protein>
<feature type="binding site" evidence="6">
    <location>
        <position position="277"/>
    </location>
    <ligand>
        <name>substrate</name>
    </ligand>
</feature>
<dbReference type="SUPFAM" id="SSF56601">
    <property type="entry name" value="beta-lactamase/transpeptidase-like"/>
    <property type="match status" value="1"/>
</dbReference>
<feature type="binding site" evidence="6">
    <location>
        <position position="355"/>
    </location>
    <ligand>
        <name>substrate</name>
    </ligand>
</feature>
<gene>
    <name evidence="6" type="primary">glsA</name>
    <name evidence="7" type="ORF">GCM10017621_23330</name>
</gene>
<comment type="similarity">
    <text evidence="1 6">Belongs to the glutaminase family.</text>
</comment>
<evidence type="ECO:0000256" key="3">
    <source>
        <dbReference type="ARBA" id="ARBA00012918"/>
    </source>
</evidence>
<feature type="binding site" evidence="6">
    <location>
        <position position="303"/>
    </location>
    <ligand>
        <name>substrate</name>
    </ligand>
</feature>
<keyword evidence="4 6" id="KW-0378">Hydrolase</keyword>
<evidence type="ECO:0000313" key="7">
    <source>
        <dbReference type="EMBL" id="GLK52825.1"/>
    </source>
</evidence>
<name>A0A9W6MNN5_9PROT</name>
<accession>A0A9W6MNN5</accession>
<dbReference type="EC" id="3.5.1.2" evidence="3 6"/>
<comment type="subunit">
    <text evidence="2 6">Homotetramer.</text>
</comment>
<proteinExistence type="inferred from homology"/>
<dbReference type="RefSeq" id="WP_271187184.1">
    <property type="nucleotide sequence ID" value="NZ_BSFE01000006.1"/>
</dbReference>